<dbReference type="PANTHER" id="PTHR24006:SF842">
    <property type="entry name" value="UBIQUITIN CARBOXYL-TERMINAL HYDROLASE 40"/>
    <property type="match status" value="1"/>
</dbReference>
<reference evidence="4" key="1">
    <citation type="submission" date="2023-01" db="EMBL/GenBank/DDBJ databases">
        <title>Genome assembly of the deep-sea coral Lophelia pertusa.</title>
        <authorList>
            <person name="Herrera S."/>
            <person name="Cordes E."/>
        </authorList>
    </citation>
    <scope>NUCLEOTIDE SEQUENCE</scope>
    <source>
        <strain evidence="4">USNM1676648</strain>
        <tissue evidence="4">Polyp</tissue>
    </source>
</reference>
<evidence type="ECO:0000313" key="5">
    <source>
        <dbReference type="Proteomes" id="UP001163046"/>
    </source>
</evidence>
<dbReference type="Gene3D" id="3.90.70.10">
    <property type="entry name" value="Cysteine proteinases"/>
    <property type="match status" value="2"/>
</dbReference>
<feature type="domain" description="USP" evidence="3">
    <location>
        <begin position="43"/>
        <end position="467"/>
    </location>
</feature>
<dbReference type="OrthoDB" id="289038at2759"/>
<keyword evidence="5" id="KW-1185">Reference proteome</keyword>
<dbReference type="Pfam" id="PF00443">
    <property type="entry name" value="UCH"/>
    <property type="match status" value="1"/>
</dbReference>
<dbReference type="InterPro" id="IPR028889">
    <property type="entry name" value="USP"/>
</dbReference>
<dbReference type="SUPFAM" id="SSF54001">
    <property type="entry name" value="Cysteine proteinases"/>
    <property type="match status" value="1"/>
</dbReference>
<feature type="non-terminal residue" evidence="4">
    <location>
        <position position="692"/>
    </location>
</feature>
<dbReference type="GO" id="GO:0005634">
    <property type="term" value="C:nucleus"/>
    <property type="evidence" value="ECO:0007669"/>
    <property type="project" value="TreeGrafter"/>
</dbReference>
<dbReference type="GO" id="GO:0005829">
    <property type="term" value="C:cytosol"/>
    <property type="evidence" value="ECO:0007669"/>
    <property type="project" value="TreeGrafter"/>
</dbReference>
<dbReference type="InterPro" id="IPR018200">
    <property type="entry name" value="USP_CS"/>
</dbReference>
<keyword evidence="1" id="KW-0645">Protease</keyword>
<dbReference type="GO" id="GO:0016579">
    <property type="term" value="P:protein deubiquitination"/>
    <property type="evidence" value="ECO:0007669"/>
    <property type="project" value="InterPro"/>
</dbReference>
<dbReference type="InterPro" id="IPR038765">
    <property type="entry name" value="Papain-like_cys_pep_sf"/>
</dbReference>
<accession>A0A9X0CNG6</accession>
<keyword evidence="1" id="KW-0833">Ubl conjugation pathway</keyword>
<feature type="region of interest" description="Disordered" evidence="2">
    <location>
        <begin position="1"/>
        <end position="32"/>
    </location>
</feature>
<keyword evidence="1 4" id="KW-0378">Hydrolase</keyword>
<dbReference type="PROSITE" id="PS50235">
    <property type="entry name" value="USP_3"/>
    <property type="match status" value="1"/>
</dbReference>
<comment type="similarity">
    <text evidence="1">Belongs to the peptidase C19 family.</text>
</comment>
<dbReference type="PROSITE" id="PS00973">
    <property type="entry name" value="USP_2"/>
    <property type="match status" value="1"/>
</dbReference>
<dbReference type="GO" id="GO:0006508">
    <property type="term" value="P:proteolysis"/>
    <property type="evidence" value="ECO:0007669"/>
    <property type="project" value="UniProtKB-KW"/>
</dbReference>
<dbReference type="EC" id="3.4.19.12" evidence="1"/>
<dbReference type="AlphaFoldDB" id="A0A9X0CNG6"/>
<evidence type="ECO:0000256" key="1">
    <source>
        <dbReference type="RuleBase" id="RU366025"/>
    </source>
</evidence>
<sequence>MFGSLFETDEEKSEHDKSASTAGSSSSKQLICPHEPRGHTRICGLRNQGATCYLNSLLQTLFFTPEFRDGLFQLRAEDLSYDPNNETNSKVRVIPLQLQKTGFQQQDVQELNRILFSALESSLVGTAGEAFIKNLYHGTSVTKVICQECDQVSEREEDYLDLPLILAGCSGLEQSLSMSYVAMEILEGANQYKCGSCDKHVDAVKGSKIRTLPPILTFSLLRFDYDFQRGERFKDNKRYSFPVTLNMNEFCESNCEVQGDQEYDLFSVVIHGGSCYGGHYHAYIRDAEGLGMWCSPETQQVRVVREGEDGQKDVINCGHPVDLITTLLRKLGGAASVNQLCQCMSKETGISWNKRFKNQYGPLTKFFKKHSDVFSFSDFSAGWVSLHNDGENSDNSVPVQSKEEPSSLGNDFHGRSTQSSSEGENLPDPGQCWFDVNDSRITCIHEKDLQHQFAGKESAYMLFYRRKNLLISMDDPILSVPAVLRAEVDEMNKVLFKQREDYDVRINQISVSVHFGDHYTVTDNILVLKQGVSSEPLIISMDRRNSITDLLQTVCKLDSFRDNVESQTLHIARRLPSGLHLFEELTQHPEKSLVQSGMNGGTEVFLWDGKEVDGCKLYPGEDTAPVLLNITYSLSKDQEAVEIQKHFRKDTTIGEMKIMLCNSVGLNDQDLLLSWMKSKGKTSEIVPLHSNQ</sequence>
<evidence type="ECO:0000256" key="2">
    <source>
        <dbReference type="SAM" id="MobiDB-lite"/>
    </source>
</evidence>
<dbReference type="PROSITE" id="PS00972">
    <property type="entry name" value="USP_1"/>
    <property type="match status" value="1"/>
</dbReference>
<dbReference type="InterPro" id="IPR050164">
    <property type="entry name" value="Peptidase_C19"/>
</dbReference>
<dbReference type="InterPro" id="IPR001394">
    <property type="entry name" value="Peptidase_C19_UCH"/>
</dbReference>
<feature type="region of interest" description="Disordered" evidence="2">
    <location>
        <begin position="390"/>
        <end position="428"/>
    </location>
</feature>
<dbReference type="PANTHER" id="PTHR24006">
    <property type="entry name" value="UBIQUITIN CARBOXYL-TERMINAL HYDROLASE"/>
    <property type="match status" value="1"/>
</dbReference>
<comment type="caution">
    <text evidence="4">The sequence shown here is derived from an EMBL/GenBank/DDBJ whole genome shotgun (WGS) entry which is preliminary data.</text>
</comment>
<name>A0A9X0CNG6_9CNID</name>
<proteinExistence type="inferred from homology"/>
<dbReference type="Proteomes" id="UP001163046">
    <property type="component" value="Unassembled WGS sequence"/>
</dbReference>
<keyword evidence="1" id="KW-0788">Thiol protease</keyword>
<dbReference type="GO" id="GO:0004843">
    <property type="term" value="F:cysteine-type deubiquitinase activity"/>
    <property type="evidence" value="ECO:0007669"/>
    <property type="project" value="UniProtKB-UniRule"/>
</dbReference>
<protein>
    <recommendedName>
        <fullName evidence="1">Ubiquitin carboxyl-terminal hydrolase</fullName>
        <ecNumber evidence="1">3.4.19.12</ecNumber>
    </recommendedName>
</protein>
<organism evidence="4 5">
    <name type="scientific">Desmophyllum pertusum</name>
    <dbReference type="NCBI Taxonomy" id="174260"/>
    <lineage>
        <taxon>Eukaryota</taxon>
        <taxon>Metazoa</taxon>
        <taxon>Cnidaria</taxon>
        <taxon>Anthozoa</taxon>
        <taxon>Hexacorallia</taxon>
        <taxon>Scleractinia</taxon>
        <taxon>Caryophylliina</taxon>
        <taxon>Caryophylliidae</taxon>
        <taxon>Desmophyllum</taxon>
    </lineage>
</organism>
<evidence type="ECO:0000313" key="4">
    <source>
        <dbReference type="EMBL" id="KAJ7370212.1"/>
    </source>
</evidence>
<comment type="catalytic activity">
    <reaction evidence="1">
        <text>Thiol-dependent hydrolysis of ester, thioester, amide, peptide and isopeptide bonds formed by the C-terminal Gly of ubiquitin (a 76-residue protein attached to proteins as an intracellular targeting signal).</text>
        <dbReference type="EC" id="3.4.19.12"/>
    </reaction>
</comment>
<gene>
    <name evidence="4" type="primary">usp40_1</name>
    <name evidence="4" type="ORF">OS493_033837</name>
</gene>
<evidence type="ECO:0000259" key="3">
    <source>
        <dbReference type="PROSITE" id="PS50235"/>
    </source>
</evidence>
<dbReference type="EMBL" id="MU826871">
    <property type="protein sequence ID" value="KAJ7370212.1"/>
    <property type="molecule type" value="Genomic_DNA"/>
</dbReference>